<organism evidence="1 2">
    <name type="scientific">Periplaneta americana</name>
    <name type="common">American cockroach</name>
    <name type="synonym">Blatta americana</name>
    <dbReference type="NCBI Taxonomy" id="6978"/>
    <lineage>
        <taxon>Eukaryota</taxon>
        <taxon>Metazoa</taxon>
        <taxon>Ecdysozoa</taxon>
        <taxon>Arthropoda</taxon>
        <taxon>Hexapoda</taxon>
        <taxon>Insecta</taxon>
        <taxon>Pterygota</taxon>
        <taxon>Neoptera</taxon>
        <taxon>Polyneoptera</taxon>
        <taxon>Dictyoptera</taxon>
        <taxon>Blattodea</taxon>
        <taxon>Blattoidea</taxon>
        <taxon>Blattidae</taxon>
        <taxon>Blattinae</taxon>
        <taxon>Periplaneta</taxon>
    </lineage>
</organism>
<protein>
    <submittedName>
        <fullName evidence="1">Uncharacterized protein</fullName>
    </submittedName>
</protein>
<keyword evidence="2" id="KW-1185">Reference proteome</keyword>
<dbReference type="Proteomes" id="UP001148838">
    <property type="component" value="Unassembled WGS sequence"/>
</dbReference>
<gene>
    <name evidence="1" type="ORF">ANN_26020</name>
</gene>
<reference evidence="1 2" key="1">
    <citation type="journal article" date="2022" name="Allergy">
        <title>Genome assembly and annotation of Periplaneta americana reveal a comprehensive cockroach allergen profile.</title>
        <authorList>
            <person name="Wang L."/>
            <person name="Xiong Q."/>
            <person name="Saelim N."/>
            <person name="Wang L."/>
            <person name="Nong W."/>
            <person name="Wan A.T."/>
            <person name="Shi M."/>
            <person name="Liu X."/>
            <person name="Cao Q."/>
            <person name="Hui J.H.L."/>
            <person name="Sookrung N."/>
            <person name="Leung T.F."/>
            <person name="Tungtrongchitr A."/>
            <person name="Tsui S.K.W."/>
        </authorList>
    </citation>
    <scope>NUCLEOTIDE SEQUENCE [LARGE SCALE GENOMIC DNA]</scope>
    <source>
        <strain evidence="1">PWHHKU_190912</strain>
    </source>
</reference>
<comment type="caution">
    <text evidence="1">The sequence shown here is derived from an EMBL/GenBank/DDBJ whole genome shotgun (WGS) entry which is preliminary data.</text>
</comment>
<evidence type="ECO:0000313" key="2">
    <source>
        <dbReference type="Proteomes" id="UP001148838"/>
    </source>
</evidence>
<proteinExistence type="predicted"/>
<sequence>MAGLCEGGSEPPGSLKAIIEQWSPTQSTVSSSSIARSPAESRSRAETTHWSFVRVGVVRISGYGGGALWRIHGHMNEHQYTNKLENVMLPSVRVFKPENKIKFQHDLSSVHTCVAVQRWFNIHRDDSRCPRIADEMWNLIADVWDDAALSDRYSRSISKALLILKQGREPREDPNVKGEKFKMHSEIRSLGEAPLLIQDKQLAI</sequence>
<dbReference type="EMBL" id="JAJSOF020000036">
    <property type="protein sequence ID" value="KAJ4429024.1"/>
    <property type="molecule type" value="Genomic_DNA"/>
</dbReference>
<evidence type="ECO:0000313" key="1">
    <source>
        <dbReference type="EMBL" id="KAJ4429024.1"/>
    </source>
</evidence>
<dbReference type="InterPro" id="IPR036397">
    <property type="entry name" value="RNaseH_sf"/>
</dbReference>
<dbReference type="Gene3D" id="3.30.420.10">
    <property type="entry name" value="Ribonuclease H-like superfamily/Ribonuclease H"/>
    <property type="match status" value="1"/>
</dbReference>
<name>A0ABQ8S4R6_PERAM</name>
<accession>A0ABQ8S4R6</accession>